<keyword evidence="1" id="KW-0812">Transmembrane</keyword>
<feature type="transmembrane region" description="Helical" evidence="1">
    <location>
        <begin position="6"/>
        <end position="26"/>
    </location>
</feature>
<feature type="domain" description="Cell wall elongation regulator TseB-like" evidence="2">
    <location>
        <begin position="36"/>
        <end position="80"/>
    </location>
</feature>
<proteinExistence type="predicted"/>
<organism evidence="3 4">
    <name type="scientific">Catellicoccus marimammalium M35/04/3</name>
    <dbReference type="NCBI Taxonomy" id="1234409"/>
    <lineage>
        <taxon>Bacteria</taxon>
        <taxon>Bacillati</taxon>
        <taxon>Bacillota</taxon>
        <taxon>Bacilli</taxon>
        <taxon>Lactobacillales</taxon>
        <taxon>Enterococcaceae</taxon>
        <taxon>Catellicoccus</taxon>
    </lineage>
</organism>
<dbReference type="OrthoDB" id="2242521at2"/>
<evidence type="ECO:0000256" key="1">
    <source>
        <dbReference type="SAM" id="Phobius"/>
    </source>
</evidence>
<evidence type="ECO:0000259" key="2">
    <source>
        <dbReference type="Pfam" id="PF17881"/>
    </source>
</evidence>
<keyword evidence="4" id="KW-1185">Reference proteome</keyword>
<evidence type="ECO:0000313" key="4">
    <source>
        <dbReference type="Proteomes" id="UP000016057"/>
    </source>
</evidence>
<dbReference type="InterPro" id="IPR041401">
    <property type="entry name" value="TseB-like_dom"/>
</dbReference>
<dbReference type="InterPro" id="IPR046350">
    <property type="entry name" value="Cystatin_sf"/>
</dbReference>
<dbReference type="Proteomes" id="UP000016057">
    <property type="component" value="Unassembled WGS sequence"/>
</dbReference>
<gene>
    <name evidence="3" type="ORF">C683_0740</name>
</gene>
<dbReference type="Pfam" id="PF17881">
    <property type="entry name" value="TseB"/>
    <property type="match status" value="1"/>
</dbReference>
<dbReference type="STRING" id="1234409.C683_0740"/>
<dbReference type="EMBL" id="AMYT01000017">
    <property type="protein sequence ID" value="EKU27409.1"/>
    <property type="molecule type" value="Genomic_DNA"/>
</dbReference>
<accession>K8Z8N1</accession>
<protein>
    <recommendedName>
        <fullName evidence="2">Cell wall elongation regulator TseB-like domain-containing protein</fullName>
    </recommendedName>
</protein>
<dbReference type="RefSeq" id="WP_009490147.1">
    <property type="nucleotide sequence ID" value="NZ_AMYT01000017.1"/>
</dbReference>
<keyword evidence="1" id="KW-0472">Membrane</keyword>
<comment type="caution">
    <text evidence="3">The sequence shown here is derived from an EMBL/GenBank/DDBJ whole genome shotgun (WGS) entry which is preliminary data.</text>
</comment>
<dbReference type="Gene3D" id="3.10.450.40">
    <property type="match status" value="2"/>
</dbReference>
<keyword evidence="1" id="KW-1133">Transmembrane helix</keyword>
<dbReference type="AlphaFoldDB" id="K8Z8N1"/>
<name>K8Z8N1_9ENTE</name>
<dbReference type="SUPFAM" id="SSF54403">
    <property type="entry name" value="Cystatin/monellin"/>
    <property type="match status" value="2"/>
</dbReference>
<sequence length="157" mass="18395">MKKIITTSLITIVTIVCLVGAFFFYASTPVRKERKEAIQLAEKYADMNKPERFYLFTRDQTYYTIAGENKKRQEILVSIPKDGDTIKVVDQKDGITEKQAQEIVQKKYHPYKIENINFGYIKGIPVWEVTTMNKDHTLSYYSLRFRNGSIYNKITNF</sequence>
<dbReference type="eggNOG" id="COG5353">
    <property type="taxonomic scope" value="Bacteria"/>
</dbReference>
<evidence type="ECO:0000313" key="3">
    <source>
        <dbReference type="EMBL" id="EKU27409.1"/>
    </source>
</evidence>
<reference evidence="3 4" key="1">
    <citation type="journal article" date="2013" name="Genome Announc.">
        <title>Draft Genome Sequence of Catellicoccus marimammalium, a Novel Species Commonly Found in Gull Feces.</title>
        <authorList>
            <person name="Weigand M.R."/>
            <person name="Ryu H."/>
            <person name="Bozcek L."/>
            <person name="Konstantinidis K.T."/>
            <person name="Santo Domingo J.W."/>
        </authorList>
    </citation>
    <scope>NUCLEOTIDE SEQUENCE [LARGE SCALE GENOMIC DNA]</scope>
    <source>
        <strain evidence="3 4">M35/04/3</strain>
    </source>
</reference>